<feature type="transmembrane region" description="Helical" evidence="1">
    <location>
        <begin position="38"/>
        <end position="63"/>
    </location>
</feature>
<dbReference type="Proteomes" id="UP001347796">
    <property type="component" value="Unassembled WGS sequence"/>
</dbReference>
<gene>
    <name evidence="2" type="ORF">SNE40_010861</name>
</gene>
<evidence type="ECO:0000256" key="1">
    <source>
        <dbReference type="SAM" id="Phobius"/>
    </source>
</evidence>
<dbReference type="EMBL" id="JAZGQO010000007">
    <property type="protein sequence ID" value="KAK6183362.1"/>
    <property type="molecule type" value="Genomic_DNA"/>
</dbReference>
<sequence>MTKNASMVTKTQVDTRPIDVDDVRSSTLDIFLFNRADILSFGTVNVFFILLFISSTTAASLIFRKFGRFLQMLQLHRHGMFQNRPVDGYVILTPHLFRGDKIGSSGCVDCLNPDDVVGELVDCPVGEDTGGAVVGTYVNDSVTDAVDEGTGEVVWTIAIAVVSDCSVDVDSATDALVVAADDNEEVIGSVAGAVVGEAIVAGTVNDDIVDDSLSELLVLRFPDGAVVSVQYSVTKGDERDSVMDVS</sequence>
<dbReference type="AlphaFoldDB" id="A0AAN8JR66"/>
<evidence type="ECO:0000313" key="2">
    <source>
        <dbReference type="EMBL" id="KAK6183362.1"/>
    </source>
</evidence>
<proteinExistence type="predicted"/>
<keyword evidence="3" id="KW-1185">Reference proteome</keyword>
<organism evidence="2 3">
    <name type="scientific">Patella caerulea</name>
    <name type="common">Rayed Mediterranean limpet</name>
    <dbReference type="NCBI Taxonomy" id="87958"/>
    <lineage>
        <taxon>Eukaryota</taxon>
        <taxon>Metazoa</taxon>
        <taxon>Spiralia</taxon>
        <taxon>Lophotrochozoa</taxon>
        <taxon>Mollusca</taxon>
        <taxon>Gastropoda</taxon>
        <taxon>Patellogastropoda</taxon>
        <taxon>Patelloidea</taxon>
        <taxon>Patellidae</taxon>
        <taxon>Patella</taxon>
    </lineage>
</organism>
<keyword evidence="1" id="KW-0472">Membrane</keyword>
<keyword evidence="1" id="KW-1133">Transmembrane helix</keyword>
<protein>
    <submittedName>
        <fullName evidence="2">Uncharacterized protein</fullName>
    </submittedName>
</protein>
<name>A0AAN8JR66_PATCE</name>
<keyword evidence="1" id="KW-0812">Transmembrane</keyword>
<comment type="caution">
    <text evidence="2">The sequence shown here is derived from an EMBL/GenBank/DDBJ whole genome shotgun (WGS) entry which is preliminary data.</text>
</comment>
<accession>A0AAN8JR66</accession>
<reference evidence="2 3" key="1">
    <citation type="submission" date="2024-01" db="EMBL/GenBank/DDBJ databases">
        <title>The genome of the rayed Mediterranean limpet Patella caerulea (Linnaeus, 1758).</title>
        <authorList>
            <person name="Anh-Thu Weber A."/>
            <person name="Halstead-Nussloch G."/>
        </authorList>
    </citation>
    <scope>NUCLEOTIDE SEQUENCE [LARGE SCALE GENOMIC DNA]</scope>
    <source>
        <strain evidence="2">AATW-2023a</strain>
        <tissue evidence="2">Whole specimen</tissue>
    </source>
</reference>
<evidence type="ECO:0000313" key="3">
    <source>
        <dbReference type="Proteomes" id="UP001347796"/>
    </source>
</evidence>